<proteinExistence type="predicted"/>
<dbReference type="EMBL" id="JPWH01000039">
    <property type="protein sequence ID" value="RCK40594.1"/>
    <property type="molecule type" value="Genomic_DNA"/>
</dbReference>
<dbReference type="RefSeq" id="WP_114090704.1">
    <property type="nucleotide sequence ID" value="NZ_JPWH01000039.1"/>
</dbReference>
<comment type="caution">
    <text evidence="1">The sequence shown here is derived from an EMBL/GenBank/DDBJ whole genome shotgun (WGS) entry which is preliminary data.</text>
</comment>
<gene>
    <name evidence="1" type="ORF">TH25_24475</name>
</gene>
<dbReference type="AlphaFoldDB" id="A0A367WGN1"/>
<evidence type="ECO:0000313" key="1">
    <source>
        <dbReference type="EMBL" id="RCK40594.1"/>
    </source>
</evidence>
<dbReference type="Proteomes" id="UP000252517">
    <property type="component" value="Unassembled WGS sequence"/>
</dbReference>
<evidence type="ECO:0008006" key="3">
    <source>
        <dbReference type="Google" id="ProtNLM"/>
    </source>
</evidence>
<organism evidence="1 2">
    <name type="scientific">Thalassospira profundimaris</name>
    <dbReference type="NCBI Taxonomy" id="502049"/>
    <lineage>
        <taxon>Bacteria</taxon>
        <taxon>Pseudomonadati</taxon>
        <taxon>Pseudomonadota</taxon>
        <taxon>Alphaproteobacteria</taxon>
        <taxon>Rhodospirillales</taxon>
        <taxon>Thalassospiraceae</taxon>
        <taxon>Thalassospira</taxon>
    </lineage>
</organism>
<protein>
    <recommendedName>
        <fullName evidence="3">NERD domain-containing protein</fullName>
    </recommendedName>
</protein>
<name>A0A367WGN1_9PROT</name>
<sequence length="500" mass="55951">MTDIIETYLEDFGPALSGTISEHLEKSLGISAAAARKRVSRASGNIRRLGYVTFARKARFMYLENQFGSPLYWRKLVDALFSTNSAYGYAIAALIQREGFVPEWEFPIVCGAPIKQSRHLSPATIMQRLKEAGLLQTIQVNGLGDCICIVQSEEHYNSLAADTRVRLITENILLLAVKDWLRKLGIVSFDKVTIRSSTHAPKVGTFVWDLTAPSYLGCLIKTGKDKKVKPGFVAADVYLGDTITEPGSRPFINKCKTLRALRNVGPCMQIFIANRYEKEAFSLLKQNGIMPATPESLFGEDVAKGLSELTSVLHDAASHSLDPERFERLFAALGKIEGAANQLRGTLFEYIAAEVARKNYSSLVRMNQIYKNQSGKKAEADVVIITDNISVRFIECKGYSPRGIIPDTEVRRWLQHNVPVIYKAVKVHPDWQNLDIKFEFWTTGILSDEAIAMIKTAQVSTKATRYSLGFKLNQDVYDLCKSTKDKGLITAFEKHYLPPY</sequence>
<accession>A0A367WGN1</accession>
<reference evidence="1 2" key="1">
    <citation type="submission" date="2014-07" db="EMBL/GenBank/DDBJ databases">
        <title>Draft genome sequence of Thalassospira profundimaris S25-3-2.</title>
        <authorList>
            <person name="Lai Q."/>
            <person name="Shao Z."/>
        </authorList>
    </citation>
    <scope>NUCLEOTIDE SEQUENCE [LARGE SCALE GENOMIC DNA]</scope>
    <source>
        <strain evidence="1 2">S25-3-2</strain>
    </source>
</reference>
<dbReference type="OrthoDB" id="735874at2"/>
<evidence type="ECO:0000313" key="2">
    <source>
        <dbReference type="Proteomes" id="UP000252517"/>
    </source>
</evidence>